<dbReference type="AlphaFoldDB" id="A0A285VRY6"/>
<feature type="domain" description="Mycothiol-dependent maleylpyruvate isomerase metal-binding" evidence="1">
    <location>
        <begin position="24"/>
        <end position="167"/>
    </location>
</feature>
<dbReference type="SUPFAM" id="SSF109854">
    <property type="entry name" value="DinB/YfiT-like putative metalloenzymes"/>
    <property type="match status" value="1"/>
</dbReference>
<dbReference type="GO" id="GO:0046872">
    <property type="term" value="F:metal ion binding"/>
    <property type="evidence" value="ECO:0007669"/>
    <property type="project" value="InterPro"/>
</dbReference>
<sequence length="305" mass="33782">MPAHPPPPSDVPSLIEAYRHTLISFADVADGMREDDWARPTTCPGWTARDILAHVVHVEDYLTGSEHPAADWVPRDDLEPVEIGAPEHVRHAFGVWVEEGVRARRQREPADLLAELRGLVELRSAHMYDPDLTLETPVRSVMDASAPFGELTRLRISDVWVHEQDLREMLNRPGSLDAAGASQFVDHVVGALPRVVLRRVRPEPCTVIILESTGPVMARGGVRIGTDADGELVWHELFAGHTEATGRFPMVHEADEEDRATTIAMSTHELTRRAAGRRTTEDTAYHVVGDEDLARRVVDALAVTP</sequence>
<dbReference type="InterPro" id="IPR024344">
    <property type="entry name" value="MDMPI_metal-binding"/>
</dbReference>
<name>A0A285VRY6_9MICO</name>
<dbReference type="NCBIfam" id="TIGR03083">
    <property type="entry name" value="maleylpyruvate isomerase family mycothiol-dependent enzyme"/>
    <property type="match status" value="1"/>
</dbReference>
<dbReference type="EMBL" id="OBQK01000009">
    <property type="protein sequence ID" value="SOC56840.1"/>
    <property type="molecule type" value="Genomic_DNA"/>
</dbReference>
<dbReference type="InterPro" id="IPR034660">
    <property type="entry name" value="DinB/YfiT-like"/>
</dbReference>
<reference evidence="3" key="1">
    <citation type="submission" date="2017-08" db="EMBL/GenBank/DDBJ databases">
        <authorList>
            <person name="Varghese N."/>
            <person name="Submissions S."/>
        </authorList>
    </citation>
    <scope>NUCLEOTIDE SEQUENCE [LARGE SCALE GENOMIC DNA]</scope>
    <source>
        <strain evidence="3">USBA17B2</strain>
    </source>
</reference>
<dbReference type="Proteomes" id="UP000219688">
    <property type="component" value="Unassembled WGS sequence"/>
</dbReference>
<evidence type="ECO:0000313" key="2">
    <source>
        <dbReference type="EMBL" id="SOC56840.1"/>
    </source>
</evidence>
<accession>A0A285VRY6</accession>
<dbReference type="Gene3D" id="1.20.120.450">
    <property type="entry name" value="dinb family like domain"/>
    <property type="match status" value="1"/>
</dbReference>
<dbReference type="RefSeq" id="WP_097188720.1">
    <property type="nucleotide sequence ID" value="NZ_OBQK01000009.1"/>
</dbReference>
<keyword evidence="3" id="KW-1185">Reference proteome</keyword>
<organism evidence="2 3">
    <name type="scientific">Ornithinimicrobium cerasi</name>
    <dbReference type="NCBI Taxonomy" id="2248773"/>
    <lineage>
        <taxon>Bacteria</taxon>
        <taxon>Bacillati</taxon>
        <taxon>Actinomycetota</taxon>
        <taxon>Actinomycetes</taxon>
        <taxon>Micrococcales</taxon>
        <taxon>Ornithinimicrobiaceae</taxon>
        <taxon>Ornithinimicrobium</taxon>
    </lineage>
</organism>
<evidence type="ECO:0000259" key="1">
    <source>
        <dbReference type="Pfam" id="PF11716"/>
    </source>
</evidence>
<gene>
    <name evidence="2" type="ORF">SAMN05421879_10949</name>
</gene>
<dbReference type="Pfam" id="PF11716">
    <property type="entry name" value="MDMPI_N"/>
    <property type="match status" value="1"/>
</dbReference>
<proteinExistence type="predicted"/>
<dbReference type="InterPro" id="IPR017517">
    <property type="entry name" value="Maleyloyr_isom"/>
</dbReference>
<protein>
    <submittedName>
        <fullName evidence="2">TIGR03083 family protein</fullName>
    </submittedName>
</protein>
<evidence type="ECO:0000313" key="3">
    <source>
        <dbReference type="Proteomes" id="UP000219688"/>
    </source>
</evidence>